<evidence type="ECO:0000313" key="1">
    <source>
        <dbReference type="EMBL" id="KAI7993287.1"/>
    </source>
</evidence>
<protein>
    <submittedName>
        <fullName evidence="1">Uncharacterized protein</fullName>
    </submittedName>
</protein>
<dbReference type="EMBL" id="CM045769">
    <property type="protein sequence ID" value="KAI7993287.1"/>
    <property type="molecule type" value="Genomic_DNA"/>
</dbReference>
<reference evidence="1 2" key="1">
    <citation type="journal article" date="2022" name="Plant J.">
        <title>Chromosome-level genome of Camellia lanceoleosa provides a valuable resource for understanding genome evolution and self-incompatibility.</title>
        <authorList>
            <person name="Gong W."/>
            <person name="Xiao S."/>
            <person name="Wang L."/>
            <person name="Liao Z."/>
            <person name="Chang Y."/>
            <person name="Mo W."/>
            <person name="Hu G."/>
            <person name="Li W."/>
            <person name="Zhao G."/>
            <person name="Zhu H."/>
            <person name="Hu X."/>
            <person name="Ji K."/>
            <person name="Xiang X."/>
            <person name="Song Q."/>
            <person name="Yuan D."/>
            <person name="Jin S."/>
            <person name="Zhang L."/>
        </authorList>
    </citation>
    <scope>NUCLEOTIDE SEQUENCE [LARGE SCALE GENOMIC DNA]</scope>
    <source>
        <strain evidence="1">SQ_2022a</strain>
    </source>
</reference>
<sequence>MAMGFSEYKSRAEICEFRALKNVAKLRWNTNNELNGAWWDHACRVEWATCVVGARQPKLEAKLQHREADGTMVTVWISNSLGYEVCSSQS</sequence>
<name>A0ACC0FYS3_9ERIC</name>
<dbReference type="Proteomes" id="UP001060215">
    <property type="component" value="Chromosome 12"/>
</dbReference>
<accession>A0ACC0FYS3</accession>
<evidence type="ECO:0000313" key="2">
    <source>
        <dbReference type="Proteomes" id="UP001060215"/>
    </source>
</evidence>
<gene>
    <name evidence="1" type="ORF">LOK49_LG11G01617</name>
</gene>
<proteinExistence type="predicted"/>
<comment type="caution">
    <text evidence="1">The sequence shown here is derived from an EMBL/GenBank/DDBJ whole genome shotgun (WGS) entry which is preliminary data.</text>
</comment>
<organism evidence="1 2">
    <name type="scientific">Camellia lanceoleosa</name>
    <dbReference type="NCBI Taxonomy" id="1840588"/>
    <lineage>
        <taxon>Eukaryota</taxon>
        <taxon>Viridiplantae</taxon>
        <taxon>Streptophyta</taxon>
        <taxon>Embryophyta</taxon>
        <taxon>Tracheophyta</taxon>
        <taxon>Spermatophyta</taxon>
        <taxon>Magnoliopsida</taxon>
        <taxon>eudicotyledons</taxon>
        <taxon>Gunneridae</taxon>
        <taxon>Pentapetalae</taxon>
        <taxon>asterids</taxon>
        <taxon>Ericales</taxon>
        <taxon>Theaceae</taxon>
        <taxon>Camellia</taxon>
    </lineage>
</organism>
<keyword evidence="2" id="KW-1185">Reference proteome</keyword>